<dbReference type="Pfam" id="PF00015">
    <property type="entry name" value="MCPsignal"/>
    <property type="match status" value="1"/>
</dbReference>
<gene>
    <name evidence="7" type="ORF">BD821_103136</name>
</gene>
<evidence type="ECO:0000256" key="4">
    <source>
        <dbReference type="SAM" id="Phobius"/>
    </source>
</evidence>
<name>A0A2S6FZF2_9CLOT</name>
<dbReference type="InterPro" id="IPR003660">
    <property type="entry name" value="HAMP_dom"/>
</dbReference>
<evidence type="ECO:0000259" key="5">
    <source>
        <dbReference type="PROSITE" id="PS50111"/>
    </source>
</evidence>
<evidence type="ECO:0000256" key="3">
    <source>
        <dbReference type="PROSITE-ProRule" id="PRU00284"/>
    </source>
</evidence>
<comment type="caution">
    <text evidence="7">The sequence shown here is derived from an EMBL/GenBank/DDBJ whole genome shotgun (WGS) entry which is preliminary data.</text>
</comment>
<evidence type="ECO:0000256" key="2">
    <source>
        <dbReference type="ARBA" id="ARBA00029447"/>
    </source>
</evidence>
<organism evidence="7 8">
    <name type="scientific">Clostridium algidicarnis DSM 15099</name>
    <dbReference type="NCBI Taxonomy" id="1121295"/>
    <lineage>
        <taxon>Bacteria</taxon>
        <taxon>Bacillati</taxon>
        <taxon>Bacillota</taxon>
        <taxon>Clostridia</taxon>
        <taxon>Eubacteriales</taxon>
        <taxon>Clostridiaceae</taxon>
        <taxon>Clostridium</taxon>
    </lineage>
</organism>
<feature type="transmembrane region" description="Helical" evidence="4">
    <location>
        <begin position="12"/>
        <end position="30"/>
    </location>
</feature>
<evidence type="ECO:0000313" key="7">
    <source>
        <dbReference type="EMBL" id="PPK49007.1"/>
    </source>
</evidence>
<evidence type="ECO:0000259" key="6">
    <source>
        <dbReference type="PROSITE" id="PS50885"/>
    </source>
</evidence>
<dbReference type="InterPro" id="IPR007891">
    <property type="entry name" value="CHASE3"/>
</dbReference>
<dbReference type="Pfam" id="PF00672">
    <property type="entry name" value="HAMP"/>
    <property type="match status" value="1"/>
</dbReference>
<dbReference type="GO" id="GO:0006935">
    <property type="term" value="P:chemotaxis"/>
    <property type="evidence" value="ECO:0007669"/>
    <property type="project" value="InterPro"/>
</dbReference>
<dbReference type="SUPFAM" id="SSF58104">
    <property type="entry name" value="Methyl-accepting chemotaxis protein (MCP) signaling domain"/>
    <property type="match status" value="1"/>
</dbReference>
<evidence type="ECO:0000313" key="8">
    <source>
        <dbReference type="Proteomes" id="UP000239863"/>
    </source>
</evidence>
<dbReference type="Proteomes" id="UP000239863">
    <property type="component" value="Unassembled WGS sequence"/>
</dbReference>
<comment type="similarity">
    <text evidence="2">Belongs to the methyl-accepting chemotaxis (MCP) protein family.</text>
</comment>
<dbReference type="AlphaFoldDB" id="A0A2S6FZF2"/>
<dbReference type="Pfam" id="PF05227">
    <property type="entry name" value="CHASE3"/>
    <property type="match status" value="1"/>
</dbReference>
<keyword evidence="1 3" id="KW-0807">Transducer</keyword>
<sequence>MMKNIKIKSKITIGLITVMLIMSFVIIIAYDGNVKTNKQINQNMYTYEIIREADLLTTSIVDMETGIRGYGITGDKEYLEPFNNGKLEVKEHLDRLIELTEGDEEQQTRLASLNISVNSWIVREGEALMGIRNKVNSNELPPDRVAYFMSTKQGKKSMDDIRSISKELVQVEKDKLDVKINDMNSWQVKAKTVMILGTLIAFIIGFIAIYIVVRSVTGPINLLQKELDGLASSGGDLTKTIDITSKDEIGDLASSLNRFIQEIRCIILQVNENALSVKNNVGNITESMMSLNNEILDVSASTEELSASMEETAAATEEMNSSADEIAKIIEDSSKKTEIGVKQSDEIRERAENIRNHAEISSKESYEIYEKSKETLENAMEKSKVVEQINIFSETILEISSKTNLLALNAAIEAARAGEAGRGFSVVAEEIRNLAEQSNETVSKIKAVTFEVVDGVKELTKSSSDILEFINNKVIKDYENLVSIGQGYSKDADYVSTTMQDFNSMLKLIEESQNSLLQVIEDITHTSYEGAENTSSISEKALMVRENSEAIVESAEGVSKNSDKLLESVSKFKV</sequence>
<dbReference type="GeneID" id="75090911"/>
<dbReference type="Gene3D" id="1.10.287.950">
    <property type="entry name" value="Methyl-accepting chemotaxis protein"/>
    <property type="match status" value="1"/>
</dbReference>
<accession>A0A2S6FZF2</accession>
<evidence type="ECO:0000256" key="1">
    <source>
        <dbReference type="ARBA" id="ARBA00023224"/>
    </source>
</evidence>
<dbReference type="InterPro" id="IPR004090">
    <property type="entry name" value="Chemotax_Me-accpt_rcpt"/>
</dbReference>
<protein>
    <submittedName>
        <fullName evidence="7">Methyl-accepting chemotaxis protein</fullName>
    </submittedName>
</protein>
<feature type="domain" description="HAMP" evidence="6">
    <location>
        <begin position="214"/>
        <end position="268"/>
    </location>
</feature>
<keyword evidence="4" id="KW-1133">Transmembrane helix</keyword>
<dbReference type="CDD" id="cd19410">
    <property type="entry name" value="HK9-like_sensor"/>
    <property type="match status" value="1"/>
</dbReference>
<dbReference type="GO" id="GO:0004888">
    <property type="term" value="F:transmembrane signaling receptor activity"/>
    <property type="evidence" value="ECO:0007669"/>
    <property type="project" value="InterPro"/>
</dbReference>
<dbReference type="SMART" id="SM00304">
    <property type="entry name" value="HAMP"/>
    <property type="match status" value="1"/>
</dbReference>
<keyword evidence="4" id="KW-0812">Transmembrane</keyword>
<feature type="transmembrane region" description="Helical" evidence="4">
    <location>
        <begin position="193"/>
        <end position="213"/>
    </location>
</feature>
<dbReference type="PANTHER" id="PTHR32089">
    <property type="entry name" value="METHYL-ACCEPTING CHEMOTAXIS PROTEIN MCPB"/>
    <property type="match status" value="1"/>
</dbReference>
<keyword evidence="4" id="KW-0472">Membrane</keyword>
<feature type="domain" description="Methyl-accepting transducer" evidence="5">
    <location>
        <begin position="280"/>
        <end position="538"/>
    </location>
</feature>
<dbReference type="GO" id="GO:0016020">
    <property type="term" value="C:membrane"/>
    <property type="evidence" value="ECO:0007669"/>
    <property type="project" value="InterPro"/>
</dbReference>
<dbReference type="CDD" id="cd06225">
    <property type="entry name" value="HAMP"/>
    <property type="match status" value="1"/>
</dbReference>
<dbReference type="PROSITE" id="PS50885">
    <property type="entry name" value="HAMP"/>
    <property type="match status" value="1"/>
</dbReference>
<dbReference type="GO" id="GO:0007165">
    <property type="term" value="P:signal transduction"/>
    <property type="evidence" value="ECO:0007669"/>
    <property type="project" value="UniProtKB-KW"/>
</dbReference>
<dbReference type="PANTHER" id="PTHR32089:SF112">
    <property type="entry name" value="LYSOZYME-LIKE PROTEIN-RELATED"/>
    <property type="match status" value="1"/>
</dbReference>
<dbReference type="Gene3D" id="1.10.8.500">
    <property type="entry name" value="HAMP domain in histidine kinase"/>
    <property type="match status" value="1"/>
</dbReference>
<proteinExistence type="inferred from homology"/>
<dbReference type="SMART" id="SM00283">
    <property type="entry name" value="MA"/>
    <property type="match status" value="1"/>
</dbReference>
<dbReference type="EMBL" id="PTIS01000003">
    <property type="protein sequence ID" value="PPK49007.1"/>
    <property type="molecule type" value="Genomic_DNA"/>
</dbReference>
<dbReference type="InterPro" id="IPR004089">
    <property type="entry name" value="MCPsignal_dom"/>
</dbReference>
<dbReference type="PROSITE" id="PS50111">
    <property type="entry name" value="CHEMOTAXIS_TRANSDUC_2"/>
    <property type="match status" value="1"/>
</dbReference>
<dbReference type="RefSeq" id="WP_051652487.1">
    <property type="nucleotide sequence ID" value="NZ_PTIS01000003.1"/>
</dbReference>
<reference evidence="7 8" key="1">
    <citation type="submission" date="2018-02" db="EMBL/GenBank/DDBJ databases">
        <title>Genomic Encyclopedia of Archaeal and Bacterial Type Strains, Phase II (KMG-II): from individual species to whole genera.</title>
        <authorList>
            <person name="Goeker M."/>
        </authorList>
    </citation>
    <scope>NUCLEOTIDE SEQUENCE [LARGE SCALE GENOMIC DNA]</scope>
    <source>
        <strain evidence="7 8">DSM 15099</strain>
    </source>
</reference>
<dbReference type="STRING" id="37659.GCA_000703125_02065"/>
<dbReference type="PRINTS" id="PR00260">
    <property type="entry name" value="CHEMTRNSDUCR"/>
</dbReference>
<dbReference type="OrthoDB" id="2023123at2"/>